<evidence type="ECO:0000256" key="10">
    <source>
        <dbReference type="ARBA" id="ARBA00022741"/>
    </source>
</evidence>
<sequence>MVAFYVFLALTVFFLLFSAVVSFILCLGIRSPIVDTIPYPDDILLDGVKRRSDVAESSSSMSTSDLPSTPSSDGIKVFRLDKTSFTFEDIVTATGNFSEDMIIGRGGYGVVYRGVLPDGRHVAVKKLRRGGEGGGEREFRAEMEVLAGRTGSGWPHPNLVALYGWCLVGSTKLLVYEFMKGGSLEEAISDWTRFGWARRLEIAIGVARALVFLHHECRPAVVHRDVKASNILLDQAGRARVTDFGLARVVGLGESHVSTVVAGTVGYVAPEYVHTWRATTRGDVYSFGVLAMELATGRRAVDGGEECLVEWVRRVAGEGWRGLRRAMVPAMMKAMVEGRVVEEEEVEGLAEMCKLLMVGMRCTAEVPQARPDMREVLAMLLCINSNGGGGGGGGGG</sequence>
<dbReference type="Gene3D" id="1.10.510.10">
    <property type="entry name" value="Transferase(Phosphotransferase) domain 1"/>
    <property type="match status" value="1"/>
</dbReference>
<dbReference type="Proteomes" id="UP000504607">
    <property type="component" value="Chromosome 13"/>
</dbReference>
<comment type="subcellular location">
    <subcellularLocation>
        <location evidence="1">Membrane</location>
        <topology evidence="1">Single-pass type I membrane protein</topology>
    </subcellularLocation>
</comment>
<dbReference type="InterPro" id="IPR051824">
    <property type="entry name" value="LRR_Rcpt-Like_S/T_Kinase"/>
</dbReference>
<dbReference type="GO" id="GO:0016020">
    <property type="term" value="C:membrane"/>
    <property type="evidence" value="ECO:0007669"/>
    <property type="project" value="UniProtKB-SubCell"/>
</dbReference>
<dbReference type="CDD" id="cd14066">
    <property type="entry name" value="STKc_IRAK"/>
    <property type="match status" value="1"/>
</dbReference>
<protein>
    <recommendedName>
        <fullName evidence="2">non-specific serine/threonine protein kinase</fullName>
        <ecNumber evidence="2">2.7.11.1</ecNumber>
    </recommendedName>
</protein>
<evidence type="ECO:0000256" key="19">
    <source>
        <dbReference type="PROSITE-ProRule" id="PRU10141"/>
    </source>
</evidence>
<dbReference type="InterPro" id="IPR000719">
    <property type="entry name" value="Prot_kinase_dom"/>
</dbReference>
<gene>
    <name evidence="23" type="primary">LOC105056018</name>
</gene>
<feature type="domain" description="Protein kinase" evidence="21">
    <location>
        <begin position="97"/>
        <end position="382"/>
    </location>
</feature>
<dbReference type="Pfam" id="PF00069">
    <property type="entry name" value="Pkinase"/>
    <property type="match status" value="1"/>
</dbReference>
<comment type="catalytic activity">
    <reaction evidence="18">
        <text>L-seryl-[protein] + ATP = O-phospho-L-seryl-[protein] + ADP + H(+)</text>
        <dbReference type="Rhea" id="RHEA:17989"/>
        <dbReference type="Rhea" id="RHEA-COMP:9863"/>
        <dbReference type="Rhea" id="RHEA-COMP:11604"/>
        <dbReference type="ChEBI" id="CHEBI:15378"/>
        <dbReference type="ChEBI" id="CHEBI:29999"/>
        <dbReference type="ChEBI" id="CHEBI:30616"/>
        <dbReference type="ChEBI" id="CHEBI:83421"/>
        <dbReference type="ChEBI" id="CHEBI:456216"/>
        <dbReference type="EC" id="2.7.11.1"/>
    </reaction>
</comment>
<evidence type="ECO:0000256" key="5">
    <source>
        <dbReference type="ARBA" id="ARBA00022614"/>
    </source>
</evidence>
<evidence type="ECO:0000256" key="8">
    <source>
        <dbReference type="ARBA" id="ARBA00022729"/>
    </source>
</evidence>
<evidence type="ECO:0000256" key="13">
    <source>
        <dbReference type="ARBA" id="ARBA00022989"/>
    </source>
</evidence>
<keyword evidence="8" id="KW-0732">Signal</keyword>
<evidence type="ECO:0000256" key="16">
    <source>
        <dbReference type="ARBA" id="ARBA00023180"/>
    </source>
</evidence>
<dbReference type="RefSeq" id="XP_010936381.1">
    <property type="nucleotide sequence ID" value="XM_010938079.2"/>
</dbReference>
<dbReference type="InParanoid" id="A0A6I9S1V9"/>
<dbReference type="PROSITE" id="PS50011">
    <property type="entry name" value="PROTEIN_KINASE_DOM"/>
    <property type="match status" value="1"/>
</dbReference>
<evidence type="ECO:0000256" key="9">
    <source>
        <dbReference type="ARBA" id="ARBA00022737"/>
    </source>
</evidence>
<dbReference type="Gene3D" id="3.30.200.20">
    <property type="entry name" value="Phosphorylase Kinase, domain 1"/>
    <property type="match status" value="1"/>
</dbReference>
<dbReference type="OrthoDB" id="676979at2759"/>
<dbReference type="SMART" id="SM00220">
    <property type="entry name" value="S_TKc"/>
    <property type="match status" value="1"/>
</dbReference>
<evidence type="ECO:0000256" key="6">
    <source>
        <dbReference type="ARBA" id="ARBA00022679"/>
    </source>
</evidence>
<dbReference type="InterPro" id="IPR011009">
    <property type="entry name" value="Kinase-like_dom_sf"/>
</dbReference>
<keyword evidence="4" id="KW-0597">Phosphoprotein</keyword>
<evidence type="ECO:0000256" key="17">
    <source>
        <dbReference type="ARBA" id="ARBA00047899"/>
    </source>
</evidence>
<keyword evidence="13" id="KW-1133">Transmembrane helix</keyword>
<keyword evidence="11" id="KW-0418">Kinase</keyword>
<dbReference type="GO" id="GO:0005524">
    <property type="term" value="F:ATP binding"/>
    <property type="evidence" value="ECO:0007669"/>
    <property type="project" value="UniProtKB-UniRule"/>
</dbReference>
<keyword evidence="12 19" id="KW-0067">ATP-binding</keyword>
<evidence type="ECO:0000256" key="1">
    <source>
        <dbReference type="ARBA" id="ARBA00004479"/>
    </source>
</evidence>
<keyword evidence="15" id="KW-0675">Receptor</keyword>
<dbReference type="InterPro" id="IPR017441">
    <property type="entry name" value="Protein_kinase_ATP_BS"/>
</dbReference>
<dbReference type="PROSITE" id="PS00108">
    <property type="entry name" value="PROTEIN_KINASE_ST"/>
    <property type="match status" value="1"/>
</dbReference>
<reference evidence="23" key="1">
    <citation type="submission" date="2025-08" db="UniProtKB">
        <authorList>
            <consortium name="RefSeq"/>
        </authorList>
    </citation>
    <scope>IDENTIFICATION</scope>
</reference>
<keyword evidence="6" id="KW-0808">Transferase</keyword>
<dbReference type="FunFam" id="3.30.200.20:FF:000309">
    <property type="entry name" value="Leucine-rich repeat receptor protein kinase MSP1"/>
    <property type="match status" value="1"/>
</dbReference>
<evidence type="ECO:0000313" key="23">
    <source>
        <dbReference type="RefSeq" id="XP_010936381.1"/>
    </source>
</evidence>
<accession>A0A6I9S1V9</accession>
<dbReference type="PROSITE" id="PS00107">
    <property type="entry name" value="PROTEIN_KINASE_ATP"/>
    <property type="match status" value="1"/>
</dbReference>
<dbReference type="AlphaFoldDB" id="A0A6I9S1V9"/>
<evidence type="ECO:0000256" key="12">
    <source>
        <dbReference type="ARBA" id="ARBA00022840"/>
    </source>
</evidence>
<evidence type="ECO:0000256" key="7">
    <source>
        <dbReference type="ARBA" id="ARBA00022692"/>
    </source>
</evidence>
<dbReference type="EC" id="2.7.11.1" evidence="2"/>
<dbReference type="PANTHER" id="PTHR48006">
    <property type="entry name" value="LEUCINE-RICH REPEAT-CONTAINING PROTEIN DDB_G0281931-RELATED"/>
    <property type="match status" value="1"/>
</dbReference>
<evidence type="ECO:0000256" key="2">
    <source>
        <dbReference type="ARBA" id="ARBA00012513"/>
    </source>
</evidence>
<keyword evidence="22" id="KW-1185">Reference proteome</keyword>
<name>A0A6I9S1V9_ELAGV</name>
<keyword evidence="10 19" id="KW-0547">Nucleotide-binding</keyword>
<dbReference type="GO" id="GO:0004674">
    <property type="term" value="F:protein serine/threonine kinase activity"/>
    <property type="evidence" value="ECO:0007669"/>
    <property type="project" value="UniProtKB-KW"/>
</dbReference>
<keyword evidence="3 20" id="KW-0723">Serine/threonine-protein kinase</keyword>
<evidence type="ECO:0000256" key="3">
    <source>
        <dbReference type="ARBA" id="ARBA00022527"/>
    </source>
</evidence>
<evidence type="ECO:0000256" key="20">
    <source>
        <dbReference type="RuleBase" id="RU000304"/>
    </source>
</evidence>
<keyword evidence="14" id="KW-0472">Membrane</keyword>
<dbReference type="PANTHER" id="PTHR48006:SF47">
    <property type="entry name" value="PHYTOSULFOKINE RECEPTOR 2-LIKE"/>
    <property type="match status" value="1"/>
</dbReference>
<evidence type="ECO:0000256" key="4">
    <source>
        <dbReference type="ARBA" id="ARBA00022553"/>
    </source>
</evidence>
<keyword evidence="5" id="KW-0433">Leucine-rich repeat</keyword>
<evidence type="ECO:0000313" key="22">
    <source>
        <dbReference type="Proteomes" id="UP000504607"/>
    </source>
</evidence>
<comment type="catalytic activity">
    <reaction evidence="17">
        <text>L-threonyl-[protein] + ATP = O-phospho-L-threonyl-[protein] + ADP + H(+)</text>
        <dbReference type="Rhea" id="RHEA:46608"/>
        <dbReference type="Rhea" id="RHEA-COMP:11060"/>
        <dbReference type="Rhea" id="RHEA-COMP:11605"/>
        <dbReference type="ChEBI" id="CHEBI:15378"/>
        <dbReference type="ChEBI" id="CHEBI:30013"/>
        <dbReference type="ChEBI" id="CHEBI:30616"/>
        <dbReference type="ChEBI" id="CHEBI:61977"/>
        <dbReference type="ChEBI" id="CHEBI:456216"/>
        <dbReference type="EC" id="2.7.11.1"/>
    </reaction>
</comment>
<evidence type="ECO:0000259" key="21">
    <source>
        <dbReference type="PROSITE" id="PS50011"/>
    </source>
</evidence>
<keyword evidence="16" id="KW-0325">Glycoprotein</keyword>
<evidence type="ECO:0000256" key="15">
    <source>
        <dbReference type="ARBA" id="ARBA00023170"/>
    </source>
</evidence>
<proteinExistence type="inferred from homology"/>
<comment type="similarity">
    <text evidence="20">Belongs to the protein kinase superfamily.</text>
</comment>
<evidence type="ECO:0000256" key="18">
    <source>
        <dbReference type="ARBA" id="ARBA00048679"/>
    </source>
</evidence>
<dbReference type="InterPro" id="IPR008271">
    <property type="entry name" value="Ser/Thr_kinase_AS"/>
</dbReference>
<dbReference type="SUPFAM" id="SSF56112">
    <property type="entry name" value="Protein kinase-like (PK-like)"/>
    <property type="match status" value="1"/>
</dbReference>
<keyword evidence="9" id="KW-0677">Repeat</keyword>
<feature type="binding site" evidence="19">
    <location>
        <position position="126"/>
    </location>
    <ligand>
        <name>ATP</name>
        <dbReference type="ChEBI" id="CHEBI:30616"/>
    </ligand>
</feature>
<organism evidence="22 23">
    <name type="scientific">Elaeis guineensis var. tenera</name>
    <name type="common">Oil palm</name>
    <dbReference type="NCBI Taxonomy" id="51953"/>
    <lineage>
        <taxon>Eukaryota</taxon>
        <taxon>Viridiplantae</taxon>
        <taxon>Streptophyta</taxon>
        <taxon>Embryophyta</taxon>
        <taxon>Tracheophyta</taxon>
        <taxon>Spermatophyta</taxon>
        <taxon>Magnoliopsida</taxon>
        <taxon>Liliopsida</taxon>
        <taxon>Arecaceae</taxon>
        <taxon>Arecoideae</taxon>
        <taxon>Cocoseae</taxon>
        <taxon>Elaeidinae</taxon>
        <taxon>Elaeis</taxon>
    </lineage>
</organism>
<evidence type="ECO:0000256" key="14">
    <source>
        <dbReference type="ARBA" id="ARBA00023136"/>
    </source>
</evidence>
<evidence type="ECO:0000256" key="11">
    <source>
        <dbReference type="ARBA" id="ARBA00022777"/>
    </source>
</evidence>
<keyword evidence="7" id="KW-0812">Transmembrane</keyword>
<dbReference type="FunFam" id="1.10.510.10:FF:000309">
    <property type="entry name" value="Leucine-rich repeat receptor-like protein kinase"/>
    <property type="match status" value="1"/>
</dbReference>